<dbReference type="PANTHER" id="PTHR47506:SF3">
    <property type="entry name" value="HTH-TYPE TRANSCRIPTIONAL REGULATOR LMRA"/>
    <property type="match status" value="1"/>
</dbReference>
<proteinExistence type="predicted"/>
<dbReference type="STRING" id="29529.SAMN04488122_2404"/>
<gene>
    <name evidence="6" type="ORF">SAMN04488122_2404</name>
</gene>
<keyword evidence="2 4" id="KW-0238">DNA-binding</keyword>
<dbReference type="GO" id="GO:0003677">
    <property type="term" value="F:DNA binding"/>
    <property type="evidence" value="ECO:0007669"/>
    <property type="project" value="UniProtKB-UniRule"/>
</dbReference>
<feature type="DNA-binding region" description="H-T-H motif" evidence="4">
    <location>
        <begin position="28"/>
        <end position="47"/>
    </location>
</feature>
<dbReference type="OrthoDB" id="9798857at2"/>
<dbReference type="InterPro" id="IPR036271">
    <property type="entry name" value="Tet_transcr_reg_TetR-rel_C_sf"/>
</dbReference>
<reference evidence="7" key="1">
    <citation type="submission" date="2016-10" db="EMBL/GenBank/DDBJ databases">
        <authorList>
            <person name="Varghese N."/>
            <person name="Submissions S."/>
        </authorList>
    </citation>
    <scope>NUCLEOTIDE SEQUENCE [LARGE SCALE GENOMIC DNA]</scope>
    <source>
        <strain evidence="7">DSM 3695</strain>
    </source>
</reference>
<dbReference type="Gene3D" id="1.10.357.10">
    <property type="entry name" value="Tetracycline Repressor, domain 2"/>
    <property type="match status" value="1"/>
</dbReference>
<protein>
    <submittedName>
        <fullName evidence="6">DNA-binding transcriptional regulator, AcrR family</fullName>
    </submittedName>
</protein>
<sequence length="194" mass="21672">MNKAEKTKQFIVEMTAPVFNEKGYTGTSLTDMTNATGLTKGSIYGNFANKDEVALACFDYNLKKVTTIIRQELDKQKTYRDKLLVYVHVYENFLKHPFPIGGCPILNTATEADDTHPLLKQKATDAILSWKGVIMDLIEKGKDNGEFSEDVNAEQTALTMIATIEGCIMIAKLTGKMNYRNTIMQSVEKMVNGL</sequence>
<dbReference type="Pfam" id="PF00440">
    <property type="entry name" value="TetR_N"/>
    <property type="match status" value="1"/>
</dbReference>
<keyword evidence="1" id="KW-0805">Transcription regulation</keyword>
<evidence type="ECO:0000256" key="3">
    <source>
        <dbReference type="ARBA" id="ARBA00023163"/>
    </source>
</evidence>
<dbReference type="SUPFAM" id="SSF46689">
    <property type="entry name" value="Homeodomain-like"/>
    <property type="match status" value="1"/>
</dbReference>
<keyword evidence="7" id="KW-1185">Reference proteome</keyword>
<evidence type="ECO:0000259" key="5">
    <source>
        <dbReference type="PROSITE" id="PS50977"/>
    </source>
</evidence>
<evidence type="ECO:0000313" key="7">
    <source>
        <dbReference type="Proteomes" id="UP000199310"/>
    </source>
</evidence>
<evidence type="ECO:0000313" key="6">
    <source>
        <dbReference type="EMBL" id="SEW36570.1"/>
    </source>
</evidence>
<organism evidence="6 7">
    <name type="scientific">Chitinophaga arvensicola</name>
    <dbReference type="NCBI Taxonomy" id="29529"/>
    <lineage>
        <taxon>Bacteria</taxon>
        <taxon>Pseudomonadati</taxon>
        <taxon>Bacteroidota</taxon>
        <taxon>Chitinophagia</taxon>
        <taxon>Chitinophagales</taxon>
        <taxon>Chitinophagaceae</taxon>
        <taxon>Chitinophaga</taxon>
    </lineage>
</organism>
<evidence type="ECO:0000256" key="2">
    <source>
        <dbReference type="ARBA" id="ARBA00023125"/>
    </source>
</evidence>
<dbReference type="PANTHER" id="PTHR47506">
    <property type="entry name" value="TRANSCRIPTIONAL REGULATORY PROTEIN"/>
    <property type="match status" value="1"/>
</dbReference>
<name>A0A1I0R7C4_9BACT</name>
<dbReference type="InterPro" id="IPR009057">
    <property type="entry name" value="Homeodomain-like_sf"/>
</dbReference>
<accession>A0A1I0R7C4</accession>
<dbReference type="Pfam" id="PF16925">
    <property type="entry name" value="TetR_C_13"/>
    <property type="match status" value="1"/>
</dbReference>
<evidence type="ECO:0000256" key="4">
    <source>
        <dbReference type="PROSITE-ProRule" id="PRU00335"/>
    </source>
</evidence>
<evidence type="ECO:0000256" key="1">
    <source>
        <dbReference type="ARBA" id="ARBA00023015"/>
    </source>
</evidence>
<dbReference type="PRINTS" id="PR00455">
    <property type="entry name" value="HTHTETR"/>
</dbReference>
<dbReference type="EMBL" id="FOJG01000001">
    <property type="protein sequence ID" value="SEW36570.1"/>
    <property type="molecule type" value="Genomic_DNA"/>
</dbReference>
<dbReference type="RefSeq" id="WP_089894938.1">
    <property type="nucleotide sequence ID" value="NZ_FOJG01000001.1"/>
</dbReference>
<dbReference type="AlphaFoldDB" id="A0A1I0R7C4"/>
<dbReference type="InterPro" id="IPR011075">
    <property type="entry name" value="TetR_C"/>
</dbReference>
<feature type="domain" description="HTH tetR-type" evidence="5">
    <location>
        <begin position="5"/>
        <end position="65"/>
    </location>
</feature>
<keyword evidence="3" id="KW-0804">Transcription</keyword>
<dbReference type="InterPro" id="IPR001647">
    <property type="entry name" value="HTH_TetR"/>
</dbReference>
<dbReference type="SUPFAM" id="SSF48498">
    <property type="entry name" value="Tetracyclin repressor-like, C-terminal domain"/>
    <property type="match status" value="1"/>
</dbReference>
<dbReference type="Proteomes" id="UP000199310">
    <property type="component" value="Unassembled WGS sequence"/>
</dbReference>
<dbReference type="PROSITE" id="PS50977">
    <property type="entry name" value="HTH_TETR_2"/>
    <property type="match status" value="1"/>
</dbReference>